<dbReference type="GO" id="GO:0002098">
    <property type="term" value="P:tRNA wobble uridine modification"/>
    <property type="evidence" value="ECO:0007669"/>
    <property type="project" value="UniProtKB-UniRule"/>
</dbReference>
<gene>
    <name evidence="2" type="primary">selU</name>
    <name evidence="4" type="ORF">SAMN05444390_1011627</name>
</gene>
<dbReference type="NCBIfam" id="NF008751">
    <property type="entry name" value="PRK11784.1-3"/>
    <property type="match status" value="1"/>
</dbReference>
<dbReference type="PANTHER" id="PTHR30401">
    <property type="entry name" value="TRNA 2-SELENOURIDINE SYNTHASE"/>
    <property type="match status" value="1"/>
</dbReference>
<dbReference type="PANTHER" id="PTHR30401:SF0">
    <property type="entry name" value="TRNA 2-SELENOURIDINE SYNTHASE"/>
    <property type="match status" value="1"/>
</dbReference>
<proteinExistence type="inferred from homology"/>
<feature type="domain" description="Rhodanese" evidence="3">
    <location>
        <begin position="14"/>
        <end position="137"/>
    </location>
</feature>
<dbReference type="Pfam" id="PF26341">
    <property type="entry name" value="AAA_SelU"/>
    <property type="match status" value="1"/>
</dbReference>
<evidence type="ECO:0000256" key="2">
    <source>
        <dbReference type="HAMAP-Rule" id="MF_01622"/>
    </source>
</evidence>
<dbReference type="EMBL" id="FNVQ01000001">
    <property type="protein sequence ID" value="SEG19245.1"/>
    <property type="molecule type" value="Genomic_DNA"/>
</dbReference>
<comment type="similarity">
    <text evidence="2">Belongs to the SelU family.</text>
</comment>
<evidence type="ECO:0000256" key="1">
    <source>
        <dbReference type="ARBA" id="ARBA00023266"/>
    </source>
</evidence>
<comment type="function">
    <text evidence="2">Involved in the post-transcriptional modification of the uridine at the wobble position (U34) of tRNA(Lys), tRNA(Glu) and tRNA(Gln). Catalyzes the conversion of 2-thiouridine (S2U-RNA) to 2-selenouridine (Se2U-RNA). Acts in a two-step process involving geranylation of 2-thiouridine (S2U) to S-geranyl-2-thiouridine (geS2U) and subsequent selenation of the latter derivative to 2-selenouridine (Se2U) in the tRNA chain.</text>
</comment>
<reference evidence="4 5" key="1">
    <citation type="submission" date="2016-10" db="EMBL/GenBank/DDBJ databases">
        <authorList>
            <person name="de Groot N.N."/>
        </authorList>
    </citation>
    <scope>NUCLEOTIDE SEQUENCE [LARGE SCALE GENOMIC DNA]</scope>
    <source>
        <strain evidence="4 5">DSM 22012</strain>
    </source>
</reference>
<dbReference type="AlphaFoldDB" id="A0A1H5Y626"/>
<dbReference type="InterPro" id="IPR036873">
    <property type="entry name" value="Rhodanese-like_dom_sf"/>
</dbReference>
<keyword evidence="2" id="KW-0808">Transferase</keyword>
<organism evidence="4 5">
    <name type="scientific">Marinobacterium lutimaris</name>
    <dbReference type="NCBI Taxonomy" id="568106"/>
    <lineage>
        <taxon>Bacteria</taxon>
        <taxon>Pseudomonadati</taxon>
        <taxon>Pseudomonadota</taxon>
        <taxon>Gammaproteobacteria</taxon>
        <taxon>Oceanospirillales</taxon>
        <taxon>Oceanospirillaceae</taxon>
        <taxon>Marinobacterium</taxon>
    </lineage>
</organism>
<feature type="active site" description="S-selanylcysteine intermediate" evidence="2">
    <location>
        <position position="97"/>
    </location>
</feature>
<comment type="catalytic activity">
    <reaction evidence="2">
        <text>5-methylaminomethyl-S-(2E)-geranyl-thiouridine(34) in tRNA + selenophosphate + H(+) = 5-methylaminomethyl-2-(Se-phospho)selenouridine(34) in tRNA + (2E)-thiogeraniol</text>
        <dbReference type="Rhea" id="RHEA:60172"/>
        <dbReference type="Rhea" id="RHEA-COMP:14654"/>
        <dbReference type="Rhea" id="RHEA-COMP:15523"/>
        <dbReference type="ChEBI" id="CHEBI:15378"/>
        <dbReference type="ChEBI" id="CHEBI:16144"/>
        <dbReference type="ChEBI" id="CHEBI:140632"/>
        <dbReference type="ChEBI" id="CHEBI:143702"/>
        <dbReference type="ChEBI" id="CHEBI:143703"/>
    </reaction>
</comment>
<dbReference type="SUPFAM" id="SSF52821">
    <property type="entry name" value="Rhodanese/Cell cycle control phosphatase"/>
    <property type="match status" value="1"/>
</dbReference>
<comment type="subunit">
    <text evidence="2">Monomer.</text>
</comment>
<comment type="catalytic activity">
    <reaction evidence="2">
        <text>5-methylaminomethyl-2-thiouridine(34) in tRNA + (2E)-geranyl diphosphate = 5-methylaminomethyl-S-(2E)-geranyl-thiouridine(34) in tRNA + diphosphate</text>
        <dbReference type="Rhea" id="RHEA:14085"/>
        <dbReference type="Rhea" id="RHEA-COMP:10195"/>
        <dbReference type="Rhea" id="RHEA-COMP:14654"/>
        <dbReference type="ChEBI" id="CHEBI:33019"/>
        <dbReference type="ChEBI" id="CHEBI:58057"/>
        <dbReference type="ChEBI" id="CHEBI:74455"/>
        <dbReference type="ChEBI" id="CHEBI:140632"/>
    </reaction>
</comment>
<evidence type="ECO:0000259" key="3">
    <source>
        <dbReference type="PROSITE" id="PS50206"/>
    </source>
</evidence>
<dbReference type="InterPro" id="IPR058840">
    <property type="entry name" value="AAA_SelU"/>
</dbReference>
<accession>A0A1H5Y626</accession>
<dbReference type="InterPro" id="IPR017582">
    <property type="entry name" value="SelU"/>
</dbReference>
<dbReference type="RefSeq" id="WP_235009075.1">
    <property type="nucleotide sequence ID" value="NZ_FNVQ01000001.1"/>
</dbReference>
<dbReference type="Gene3D" id="3.40.250.10">
    <property type="entry name" value="Rhodanese-like domain"/>
    <property type="match status" value="1"/>
</dbReference>
<comment type="catalytic activity">
    <reaction evidence="2">
        <text>5-methylaminomethyl-2-thiouridine(34) in tRNA + selenophosphate + (2E)-geranyl diphosphate + H2O + H(+) = 5-methylaminomethyl-2-selenouridine(34) in tRNA + (2E)-thiogeraniol + phosphate + diphosphate</text>
        <dbReference type="Rhea" id="RHEA:42716"/>
        <dbReference type="Rhea" id="RHEA-COMP:10195"/>
        <dbReference type="Rhea" id="RHEA-COMP:10196"/>
        <dbReference type="ChEBI" id="CHEBI:15377"/>
        <dbReference type="ChEBI" id="CHEBI:15378"/>
        <dbReference type="ChEBI" id="CHEBI:16144"/>
        <dbReference type="ChEBI" id="CHEBI:33019"/>
        <dbReference type="ChEBI" id="CHEBI:43474"/>
        <dbReference type="ChEBI" id="CHEBI:58057"/>
        <dbReference type="ChEBI" id="CHEBI:74455"/>
        <dbReference type="ChEBI" id="CHEBI:82743"/>
        <dbReference type="ChEBI" id="CHEBI:143703"/>
        <dbReference type="EC" id="2.9.1.3"/>
    </reaction>
</comment>
<dbReference type="Proteomes" id="UP000236745">
    <property type="component" value="Unassembled WGS sequence"/>
</dbReference>
<dbReference type="HAMAP" id="MF_01622">
    <property type="entry name" value="tRNA_sel_U_synth"/>
    <property type="match status" value="1"/>
</dbReference>
<name>A0A1H5Y626_9GAMM</name>
<dbReference type="SMART" id="SM00450">
    <property type="entry name" value="RHOD"/>
    <property type="match status" value="1"/>
</dbReference>
<dbReference type="EC" id="2.9.1.3" evidence="2"/>
<evidence type="ECO:0000313" key="5">
    <source>
        <dbReference type="Proteomes" id="UP000236745"/>
    </source>
</evidence>
<evidence type="ECO:0000313" key="4">
    <source>
        <dbReference type="EMBL" id="SEG19245.1"/>
    </source>
</evidence>
<keyword evidence="5" id="KW-1185">Reference proteome</keyword>
<dbReference type="NCBIfam" id="TIGR03167">
    <property type="entry name" value="tRNA_sel_U_synt"/>
    <property type="match status" value="1"/>
</dbReference>
<comment type="catalytic activity">
    <reaction evidence="2">
        <text>5-methylaminomethyl-2-(Se-phospho)selenouridine(34) in tRNA + H2O = 5-methylaminomethyl-2-selenouridine(34) in tRNA + phosphate</text>
        <dbReference type="Rhea" id="RHEA:60176"/>
        <dbReference type="Rhea" id="RHEA-COMP:10196"/>
        <dbReference type="Rhea" id="RHEA-COMP:15523"/>
        <dbReference type="ChEBI" id="CHEBI:15377"/>
        <dbReference type="ChEBI" id="CHEBI:43474"/>
        <dbReference type="ChEBI" id="CHEBI:82743"/>
        <dbReference type="ChEBI" id="CHEBI:143702"/>
    </reaction>
</comment>
<protein>
    <recommendedName>
        <fullName evidence="2">tRNA 2-selenouridine synthase</fullName>
        <ecNumber evidence="2">2.9.1.3</ecNumber>
    </recommendedName>
</protein>
<dbReference type="PROSITE" id="PS50206">
    <property type="entry name" value="RHODANESE_3"/>
    <property type="match status" value="1"/>
</dbReference>
<dbReference type="GO" id="GO:0016765">
    <property type="term" value="F:transferase activity, transferring alkyl or aryl (other than methyl) groups"/>
    <property type="evidence" value="ECO:0007669"/>
    <property type="project" value="UniProtKB-UniRule"/>
</dbReference>
<keyword evidence="1 2" id="KW-0711">Selenium</keyword>
<sequence length="369" mass="42040">MSHRPDTGEFLEIFLNDIPLIDTRAPVEFEKGAFPTSVSLPLMTNDERAQVGTCYKHHGQQAAIELGHSLVCGEVKDERVSAWVDFAERNPQGYLYCWRGGLRSQTCQQWMHEAGTDYPRISGGYKAMRQYLLREFEQICEHQPKLLLAGKTGCNKTDMVNAFTFGVDLEGLAHHRGSSFGRLPGGQPTQLNFENALAIALLKTRHSAAVQGGAPILLEDEGRLVGRCALPPILQHAMETSPLIVMEVSLEERVEHSFHNYILDKLAQWQRVLGEEAGFEAFAEDLTQSLYRVRKRLGGVRYSEAAELMQRALVRHRQGDPEMHWDWILALLVDYYDPMYDYQLRNRKGRIEFMGSRKEVREYLAARES</sequence>
<dbReference type="CDD" id="cd01520">
    <property type="entry name" value="RHOD_YbbB"/>
    <property type="match status" value="1"/>
</dbReference>
<dbReference type="GO" id="GO:0043828">
    <property type="term" value="F:tRNA 2-selenouridine synthase activity"/>
    <property type="evidence" value="ECO:0007669"/>
    <property type="project" value="UniProtKB-EC"/>
</dbReference>
<dbReference type="InterPro" id="IPR001763">
    <property type="entry name" value="Rhodanese-like_dom"/>
</dbReference>